<protein>
    <submittedName>
        <fullName evidence="1">Glyoxalase</fullName>
    </submittedName>
</protein>
<dbReference type="RefSeq" id="WP_218469848.1">
    <property type="nucleotide sequence ID" value="NZ_BAABJN010000003.1"/>
</dbReference>
<organism evidence="1 2">
    <name type="scientific">Nocardia iowensis</name>
    <dbReference type="NCBI Taxonomy" id="204891"/>
    <lineage>
        <taxon>Bacteria</taxon>
        <taxon>Bacillati</taxon>
        <taxon>Actinomycetota</taxon>
        <taxon>Actinomycetes</taxon>
        <taxon>Mycobacteriales</taxon>
        <taxon>Nocardiaceae</taxon>
        <taxon>Nocardia</taxon>
    </lineage>
</organism>
<proteinExistence type="predicted"/>
<sequence length="239" mass="26867">MGDTVVPVMWGGNLTETLEFYRVLGYKKTYEQTSPYVYGSVERNGYELNFYRDKKDGRSAEEIDYGCLVYVDEVATLHAEFSAALREHYGKIPARGIPRISRFRPGQTRFTVVDPGGNSITYIQRDEPEYEYGGSRKLEGLQRVLDNARILRFSKEDDEAARKTIESGLRRFAATASTLDKAHALAELAELAVAMGNSARAAELRGEIAGLDLTDDERAEIAKHLEIATNLQQWLDDSE</sequence>
<name>A0ABX8RNI6_NOCIO</name>
<gene>
    <name evidence="1" type="ORF">KV110_25780</name>
</gene>
<keyword evidence="2" id="KW-1185">Reference proteome</keyword>
<evidence type="ECO:0000313" key="2">
    <source>
        <dbReference type="Proteomes" id="UP000694257"/>
    </source>
</evidence>
<dbReference type="Proteomes" id="UP000694257">
    <property type="component" value="Chromosome"/>
</dbReference>
<accession>A0ABX8RNI6</accession>
<evidence type="ECO:0000313" key="1">
    <source>
        <dbReference type="EMBL" id="QXN88966.1"/>
    </source>
</evidence>
<reference evidence="1 2" key="1">
    <citation type="submission" date="2021-07" db="EMBL/GenBank/DDBJ databases">
        <title>Whole Genome Sequence of Nocardia Iowensis.</title>
        <authorList>
            <person name="Lamm A."/>
            <person name="Collins-Fairclough A.M."/>
            <person name="Bunk B."/>
            <person name="Sproer C."/>
        </authorList>
    </citation>
    <scope>NUCLEOTIDE SEQUENCE [LARGE SCALE GENOMIC DNA]</scope>
    <source>
        <strain evidence="1 2">NRRL 5646</strain>
    </source>
</reference>
<dbReference type="EMBL" id="CP078145">
    <property type="protein sequence ID" value="QXN88966.1"/>
    <property type="molecule type" value="Genomic_DNA"/>
</dbReference>